<dbReference type="GO" id="GO:0016491">
    <property type="term" value="F:oxidoreductase activity"/>
    <property type="evidence" value="ECO:0007669"/>
    <property type="project" value="UniProtKB-KW"/>
</dbReference>
<dbReference type="OrthoDB" id="2138173at2759"/>
<evidence type="ECO:0000259" key="7">
    <source>
        <dbReference type="Pfam" id="PF00881"/>
    </source>
</evidence>
<name>A0A8H7CS58_9AGAR</name>
<evidence type="ECO:0000256" key="1">
    <source>
        <dbReference type="ARBA" id="ARBA00004123"/>
    </source>
</evidence>
<reference evidence="8" key="1">
    <citation type="submission" date="2020-05" db="EMBL/GenBank/DDBJ databases">
        <title>Mycena genomes resolve the evolution of fungal bioluminescence.</title>
        <authorList>
            <person name="Tsai I.J."/>
        </authorList>
    </citation>
    <scope>NUCLEOTIDE SEQUENCE</scope>
    <source>
        <strain evidence="8">160909Yilan</strain>
    </source>
</reference>
<gene>
    <name evidence="8" type="ORF">MSAN_01843400</name>
</gene>
<dbReference type="PANTHER" id="PTHR43035:SF1">
    <property type="entry name" value="FATTY ACID REPRESSION MUTANT PROTEIN 2-RELATED"/>
    <property type="match status" value="1"/>
</dbReference>
<evidence type="ECO:0000256" key="5">
    <source>
        <dbReference type="ARBA" id="ARBA00023002"/>
    </source>
</evidence>
<dbReference type="EMBL" id="JACAZH010000019">
    <property type="protein sequence ID" value="KAF7346166.1"/>
    <property type="molecule type" value="Genomic_DNA"/>
</dbReference>
<evidence type="ECO:0000256" key="2">
    <source>
        <dbReference type="ARBA" id="ARBA00004496"/>
    </source>
</evidence>
<dbReference type="Pfam" id="PF00881">
    <property type="entry name" value="Nitroreductase"/>
    <property type="match status" value="1"/>
</dbReference>
<feature type="domain" description="Nitroreductase" evidence="7">
    <location>
        <begin position="9"/>
        <end position="179"/>
    </location>
</feature>
<comment type="similarity">
    <text evidence="3">Belongs to the nitroreductase family.</text>
</comment>
<keyword evidence="6" id="KW-0539">Nucleus</keyword>
<dbReference type="InterPro" id="IPR000415">
    <property type="entry name" value="Nitroreductase-like"/>
</dbReference>
<dbReference type="AlphaFoldDB" id="A0A8H7CS58"/>
<sequence>MSAAYLAAITARRSIYAIANKSSVPDSKIEEIVKHCVKHCPTSFNIQSSRVVVLLGEEHTKLWKFISEISLKGLEGDHKARVESRMSGHAAGYGSVLFFEDQAVIDEITVKFPIYTKEFPVWSTNATGMLQHAVWTSLSLEGLGASLQHYGAKPEIAAAIQTTFGLPSTWTSTAIMPFGDIVSPPAEKVFGPVEPRVKVLKA</sequence>
<protein>
    <submittedName>
        <fullName evidence="8">Nitroreductase family protein</fullName>
    </submittedName>
</protein>
<evidence type="ECO:0000256" key="4">
    <source>
        <dbReference type="ARBA" id="ARBA00022490"/>
    </source>
</evidence>
<evidence type="ECO:0000313" key="9">
    <source>
        <dbReference type="Proteomes" id="UP000623467"/>
    </source>
</evidence>
<evidence type="ECO:0000313" key="8">
    <source>
        <dbReference type="EMBL" id="KAF7346166.1"/>
    </source>
</evidence>
<keyword evidence="9" id="KW-1185">Reference proteome</keyword>
<dbReference type="PANTHER" id="PTHR43035">
    <property type="entry name" value="FATTY ACID REPRESSION MUTANT PROTEIN 2-RELATED"/>
    <property type="match status" value="1"/>
</dbReference>
<dbReference type="Proteomes" id="UP000623467">
    <property type="component" value="Unassembled WGS sequence"/>
</dbReference>
<dbReference type="FunFam" id="3.40.109.10:FF:000001">
    <property type="entry name" value="Nitroreductase family"/>
    <property type="match status" value="1"/>
</dbReference>
<evidence type="ECO:0000256" key="6">
    <source>
        <dbReference type="ARBA" id="ARBA00023242"/>
    </source>
</evidence>
<proteinExistence type="inferred from homology"/>
<dbReference type="InterPro" id="IPR033877">
    <property type="entry name" value="Frm2/Hbn1"/>
</dbReference>
<dbReference type="Gene3D" id="3.40.109.10">
    <property type="entry name" value="NADH Oxidase"/>
    <property type="match status" value="1"/>
</dbReference>
<organism evidence="8 9">
    <name type="scientific">Mycena sanguinolenta</name>
    <dbReference type="NCBI Taxonomy" id="230812"/>
    <lineage>
        <taxon>Eukaryota</taxon>
        <taxon>Fungi</taxon>
        <taxon>Dikarya</taxon>
        <taxon>Basidiomycota</taxon>
        <taxon>Agaricomycotina</taxon>
        <taxon>Agaricomycetes</taxon>
        <taxon>Agaricomycetidae</taxon>
        <taxon>Agaricales</taxon>
        <taxon>Marasmiineae</taxon>
        <taxon>Mycenaceae</taxon>
        <taxon>Mycena</taxon>
    </lineage>
</organism>
<dbReference type="InterPro" id="IPR029479">
    <property type="entry name" value="Nitroreductase"/>
</dbReference>
<dbReference type="CDD" id="cd02140">
    <property type="entry name" value="Frm2-like"/>
    <property type="match status" value="1"/>
</dbReference>
<dbReference type="GO" id="GO:0005634">
    <property type="term" value="C:nucleus"/>
    <property type="evidence" value="ECO:0007669"/>
    <property type="project" value="UniProtKB-SubCell"/>
</dbReference>
<dbReference type="GO" id="GO:0034599">
    <property type="term" value="P:cellular response to oxidative stress"/>
    <property type="evidence" value="ECO:0007669"/>
    <property type="project" value="InterPro"/>
</dbReference>
<dbReference type="GO" id="GO:0005737">
    <property type="term" value="C:cytoplasm"/>
    <property type="evidence" value="ECO:0007669"/>
    <property type="project" value="UniProtKB-SubCell"/>
</dbReference>
<comment type="subcellular location">
    <subcellularLocation>
        <location evidence="2">Cytoplasm</location>
    </subcellularLocation>
    <subcellularLocation>
        <location evidence="1">Nucleus</location>
    </subcellularLocation>
</comment>
<evidence type="ECO:0000256" key="3">
    <source>
        <dbReference type="ARBA" id="ARBA00007118"/>
    </source>
</evidence>
<comment type="caution">
    <text evidence="8">The sequence shown here is derived from an EMBL/GenBank/DDBJ whole genome shotgun (WGS) entry which is preliminary data.</text>
</comment>
<keyword evidence="4" id="KW-0963">Cytoplasm</keyword>
<keyword evidence="5" id="KW-0560">Oxidoreductase</keyword>
<dbReference type="SUPFAM" id="SSF55469">
    <property type="entry name" value="FMN-dependent nitroreductase-like"/>
    <property type="match status" value="1"/>
</dbReference>
<accession>A0A8H7CS58</accession>